<accession>A0A926NGJ3</accession>
<dbReference type="EMBL" id="JACXAI010000042">
    <property type="protein sequence ID" value="MBD1383039.1"/>
    <property type="molecule type" value="Genomic_DNA"/>
</dbReference>
<feature type="region of interest" description="Disordered" evidence="1">
    <location>
        <begin position="1"/>
        <end position="56"/>
    </location>
</feature>
<evidence type="ECO:0000313" key="2">
    <source>
        <dbReference type="EMBL" id="MBD1383039.1"/>
    </source>
</evidence>
<protein>
    <submittedName>
        <fullName evidence="2">Uncharacterized protein</fullName>
    </submittedName>
</protein>
<organism evidence="2 3">
    <name type="scientific">Metabacillus arenae</name>
    <dbReference type="NCBI Taxonomy" id="2771434"/>
    <lineage>
        <taxon>Bacteria</taxon>
        <taxon>Bacillati</taxon>
        <taxon>Bacillota</taxon>
        <taxon>Bacilli</taxon>
        <taxon>Bacillales</taxon>
        <taxon>Bacillaceae</taxon>
        <taxon>Metabacillus</taxon>
    </lineage>
</organism>
<name>A0A926NGJ3_9BACI</name>
<evidence type="ECO:0000313" key="3">
    <source>
        <dbReference type="Proteomes" id="UP000626844"/>
    </source>
</evidence>
<keyword evidence="3" id="KW-1185">Reference proteome</keyword>
<sequence length="96" mass="11108">MSEEEKQENTAENEDQLNEQPKNEPGDFFSQMMFGSSKKKPKSAKPSDATNQTGQEIDYMELMNQLEDIYSSIQELKPLLSEFSPVVDYFKKKFKS</sequence>
<feature type="compositionally biased region" description="Acidic residues" evidence="1">
    <location>
        <begin position="1"/>
        <end position="17"/>
    </location>
</feature>
<reference evidence="2" key="1">
    <citation type="submission" date="2020-09" db="EMBL/GenBank/DDBJ databases">
        <title>A novel bacterium of genus Bacillus, isolated from South China Sea.</title>
        <authorList>
            <person name="Huang H."/>
            <person name="Mo K."/>
            <person name="Hu Y."/>
        </authorList>
    </citation>
    <scope>NUCLEOTIDE SEQUENCE</scope>
    <source>
        <strain evidence="2">IB182487</strain>
    </source>
</reference>
<dbReference type="AlphaFoldDB" id="A0A926NGJ3"/>
<gene>
    <name evidence="2" type="ORF">IC621_22820</name>
</gene>
<comment type="caution">
    <text evidence="2">The sequence shown here is derived from an EMBL/GenBank/DDBJ whole genome shotgun (WGS) entry which is preliminary data.</text>
</comment>
<dbReference type="Proteomes" id="UP000626844">
    <property type="component" value="Unassembled WGS sequence"/>
</dbReference>
<dbReference type="RefSeq" id="WP_191161827.1">
    <property type="nucleotide sequence ID" value="NZ_JACXAI010000042.1"/>
</dbReference>
<evidence type="ECO:0000256" key="1">
    <source>
        <dbReference type="SAM" id="MobiDB-lite"/>
    </source>
</evidence>
<proteinExistence type="predicted"/>